<protein>
    <submittedName>
        <fullName evidence="1">Uncharacterized protein</fullName>
    </submittedName>
</protein>
<dbReference type="Proteomes" id="UP001494902">
    <property type="component" value="Unassembled WGS sequence"/>
</dbReference>
<organism evidence="1 2">
    <name type="scientific">Pseudonocardia nematodicida</name>
    <dbReference type="NCBI Taxonomy" id="1206997"/>
    <lineage>
        <taxon>Bacteria</taxon>
        <taxon>Bacillati</taxon>
        <taxon>Actinomycetota</taxon>
        <taxon>Actinomycetes</taxon>
        <taxon>Pseudonocardiales</taxon>
        <taxon>Pseudonocardiaceae</taxon>
        <taxon>Pseudonocardia</taxon>
    </lineage>
</organism>
<accession>A0ABV1K5N8</accession>
<keyword evidence="2" id="KW-1185">Reference proteome</keyword>
<dbReference type="RefSeq" id="WP_349296876.1">
    <property type="nucleotide sequence ID" value="NZ_JBEDNQ010000002.1"/>
</dbReference>
<evidence type="ECO:0000313" key="1">
    <source>
        <dbReference type="EMBL" id="MEQ3549780.1"/>
    </source>
</evidence>
<dbReference type="EMBL" id="JBEDNQ010000002">
    <property type="protein sequence ID" value="MEQ3549780.1"/>
    <property type="molecule type" value="Genomic_DNA"/>
</dbReference>
<name>A0ABV1K5N8_9PSEU</name>
<reference evidence="1 2" key="1">
    <citation type="submission" date="2024-03" db="EMBL/GenBank/DDBJ databases">
        <title>Draft genome sequence of Pseudonocardia nematodicida JCM 31783.</title>
        <authorList>
            <person name="Butdee W."/>
            <person name="Duangmal K."/>
        </authorList>
    </citation>
    <scope>NUCLEOTIDE SEQUENCE [LARGE SCALE GENOMIC DNA]</scope>
    <source>
        <strain evidence="1 2">JCM 31783</strain>
    </source>
</reference>
<evidence type="ECO:0000313" key="2">
    <source>
        <dbReference type="Proteomes" id="UP001494902"/>
    </source>
</evidence>
<gene>
    <name evidence="1" type="ORF">WIS52_04800</name>
</gene>
<comment type="caution">
    <text evidence="1">The sequence shown here is derived from an EMBL/GenBank/DDBJ whole genome shotgun (WGS) entry which is preliminary data.</text>
</comment>
<sequence length="135" mass="14087">MTTSAPPRRTTGRVEERAGLLAAGLRRYRLGPDCGVVVFMTDLGEETEVSVRAAQLLGNGALVVGIPEADSAVAEAAADIVRRRPRVVFACPRGTAALRAARSPALIVGDGPGVLWARAIELIEAQAASTGRAER</sequence>
<proteinExistence type="predicted"/>